<dbReference type="NCBIfam" id="TIGR01552">
    <property type="entry name" value="phd_fam"/>
    <property type="match status" value="1"/>
</dbReference>
<accession>A0A7V3RFI6</accession>
<comment type="caution">
    <text evidence="3">The sequence shown here is derived from an EMBL/GenBank/DDBJ whole genome shotgun (WGS) entry which is preliminary data.</text>
</comment>
<reference evidence="3" key="1">
    <citation type="journal article" date="2020" name="mSystems">
        <title>Genome- and Community-Level Interaction Insights into Carbon Utilization and Element Cycling Functions of Hydrothermarchaeota in Hydrothermal Sediment.</title>
        <authorList>
            <person name="Zhou Z."/>
            <person name="Liu Y."/>
            <person name="Xu W."/>
            <person name="Pan J."/>
            <person name="Luo Z.H."/>
            <person name="Li M."/>
        </authorList>
    </citation>
    <scope>NUCLEOTIDE SEQUENCE [LARGE SCALE GENOMIC DNA]</scope>
    <source>
        <strain evidence="3">SpSt-966</strain>
    </source>
</reference>
<evidence type="ECO:0000256" key="1">
    <source>
        <dbReference type="ARBA" id="ARBA00009981"/>
    </source>
</evidence>
<dbReference type="SUPFAM" id="SSF143120">
    <property type="entry name" value="YefM-like"/>
    <property type="match status" value="1"/>
</dbReference>
<dbReference type="InterPro" id="IPR036165">
    <property type="entry name" value="YefM-like_sf"/>
</dbReference>
<comment type="similarity">
    <text evidence="1 2">Belongs to the phD/YefM antitoxin family.</text>
</comment>
<dbReference type="EMBL" id="DTPE01000249">
    <property type="protein sequence ID" value="HGE75731.1"/>
    <property type="molecule type" value="Genomic_DNA"/>
</dbReference>
<organism evidence="3">
    <name type="scientific">Mesoaciditoga lauensis</name>
    <dbReference type="NCBI Taxonomy" id="1495039"/>
    <lineage>
        <taxon>Bacteria</taxon>
        <taxon>Thermotogati</taxon>
        <taxon>Thermotogota</taxon>
        <taxon>Thermotogae</taxon>
        <taxon>Mesoaciditogales</taxon>
        <taxon>Mesoaciditogaceae</taxon>
        <taxon>Mesoaciditoga</taxon>
    </lineage>
</organism>
<dbReference type="InterPro" id="IPR006442">
    <property type="entry name" value="Antitoxin_Phd/YefM"/>
</dbReference>
<dbReference type="AlphaFoldDB" id="A0A7V3RFI6"/>
<sequence length="85" mass="9679">MLEKLKFYSVAEAKAELSKLLSEAKNQDVIITKNGIPEAAVLKYERYVKIMDFLEQVKDIYMLDVGSAPALKDPIDEMLEDNQEV</sequence>
<name>A0A7V3RFI6_9BACT</name>
<evidence type="ECO:0000313" key="3">
    <source>
        <dbReference type="EMBL" id="HGE75731.1"/>
    </source>
</evidence>
<evidence type="ECO:0000256" key="2">
    <source>
        <dbReference type="RuleBase" id="RU362080"/>
    </source>
</evidence>
<comment type="function">
    <text evidence="2">Antitoxin component of a type II toxin-antitoxin (TA) system.</text>
</comment>
<gene>
    <name evidence="3" type="ORF">ENX73_06370</name>
</gene>
<dbReference type="Gene3D" id="3.40.1620.10">
    <property type="entry name" value="YefM-like domain"/>
    <property type="match status" value="1"/>
</dbReference>
<protein>
    <recommendedName>
        <fullName evidence="2">Antitoxin</fullName>
    </recommendedName>
</protein>
<proteinExistence type="inferred from homology"/>
<dbReference type="Pfam" id="PF02604">
    <property type="entry name" value="PhdYeFM_antitox"/>
    <property type="match status" value="1"/>
</dbReference>